<dbReference type="OrthoDB" id="19657at2759"/>
<dbReference type="Pfam" id="PF00561">
    <property type="entry name" value="Abhydrolase_1"/>
    <property type="match status" value="1"/>
</dbReference>
<protein>
    <submittedName>
        <fullName evidence="1">Alpha/beta hydrolase</fullName>
    </submittedName>
</protein>
<comment type="caution">
    <text evidence="1">The sequence shown here is derived from an EMBL/GenBank/DDBJ whole genome shotgun (WGS) entry which is preliminary data.</text>
</comment>
<accession>A0A5M3YNV0</accession>
<name>A0A5M3YNV0_ASPTE</name>
<dbReference type="InterPro" id="IPR029058">
    <property type="entry name" value="AB_hydrolase_fold"/>
</dbReference>
<proteinExistence type="predicted"/>
<reference evidence="1 2" key="1">
    <citation type="submission" date="2020-01" db="EMBL/GenBank/DDBJ databases">
        <title>Aspergillus terreus IFO 6365 whole genome shotgun sequence.</title>
        <authorList>
            <person name="Kanamasa S."/>
            <person name="Takahashi H."/>
        </authorList>
    </citation>
    <scope>NUCLEOTIDE SEQUENCE [LARGE SCALE GENOMIC DNA]</scope>
    <source>
        <strain evidence="1 2">IFO 6365</strain>
    </source>
</reference>
<organism evidence="1 2">
    <name type="scientific">Aspergillus terreus</name>
    <dbReference type="NCBI Taxonomy" id="33178"/>
    <lineage>
        <taxon>Eukaryota</taxon>
        <taxon>Fungi</taxon>
        <taxon>Dikarya</taxon>
        <taxon>Ascomycota</taxon>
        <taxon>Pezizomycotina</taxon>
        <taxon>Eurotiomycetes</taxon>
        <taxon>Eurotiomycetidae</taxon>
        <taxon>Eurotiales</taxon>
        <taxon>Aspergillaceae</taxon>
        <taxon>Aspergillus</taxon>
        <taxon>Aspergillus subgen. Circumdati</taxon>
    </lineage>
</organism>
<dbReference type="Gene3D" id="3.40.50.1820">
    <property type="entry name" value="alpha/beta hydrolase"/>
    <property type="match status" value="1"/>
</dbReference>
<dbReference type="InterPro" id="IPR050471">
    <property type="entry name" value="AB_hydrolase"/>
</dbReference>
<dbReference type="VEuPathDB" id="FungiDB:ATEG_09200"/>
<evidence type="ECO:0000313" key="2">
    <source>
        <dbReference type="Proteomes" id="UP000452235"/>
    </source>
</evidence>
<dbReference type="PANTHER" id="PTHR43433">
    <property type="entry name" value="HYDROLASE, ALPHA/BETA FOLD FAMILY PROTEIN"/>
    <property type="match status" value="1"/>
</dbReference>
<keyword evidence="1" id="KW-0378">Hydrolase</keyword>
<gene>
    <name evidence="1" type="ORF">ATEIFO6365_0004030100</name>
</gene>
<dbReference type="InterPro" id="IPR036851">
    <property type="entry name" value="Chloroperoxidase-like_sf"/>
</dbReference>
<dbReference type="SUPFAM" id="SSF47571">
    <property type="entry name" value="Cloroperoxidase"/>
    <property type="match status" value="1"/>
</dbReference>
<sequence>MAPLTAAEVVAHPAFDSVDWSLPPTTSGTCSVAHNRRGGPFNLYYETHGTGPVKIIWIMGLNASYKDWKRQTKYFGHQLGDQYTNLVFDNRGVGRSDKPVCLYSTSEMARDVVDLLTSIGWIDPSAAPMRSLHVFGASMGGMISQELAMLIPERLASLTLCCTAPRLVRTGPFLENLRERAAMFIPKHIDIELERMAHTLFGDGFLDQPDTEFDDPEKNFPTRRDRFAAGQLRKRMDTEGFTKKGFMMQVVACYFHSKSPAQLKALGDAVGRERIAVLHGTEDRMLTFRHGELIKEALGDGILWKVYEGTGHMIPWEEEEDMNRLVESFVQKCVGLSATMAAEKAPRLERGEFRPPGPNDLRCPCPIMNSLANHGLIARDGRNITKAELKSALQYLGAGIDVATGLVNISFMAHCDDPDNAPPGTARSGLRDSTDVNEAGEPVLNLDKVGRPRSIEHDVFLTRQGRALGNYSHLDLDLYRQLVNYTRQQGALWIPQWGRYRKIRFNEQEQDDPQLDFPRQKHYVGCVEVAAMQCIFGKTTLFLSHKNIWKHELYAETSTTSLQFLSQPKETM</sequence>
<dbReference type="GO" id="GO:0004601">
    <property type="term" value="F:peroxidase activity"/>
    <property type="evidence" value="ECO:0007669"/>
    <property type="project" value="InterPro"/>
</dbReference>
<evidence type="ECO:0000313" key="1">
    <source>
        <dbReference type="EMBL" id="GFF15182.1"/>
    </source>
</evidence>
<dbReference type="Pfam" id="PF01328">
    <property type="entry name" value="Peroxidase_2"/>
    <property type="match status" value="1"/>
</dbReference>
<dbReference type="SUPFAM" id="SSF53474">
    <property type="entry name" value="alpha/beta-Hydrolases"/>
    <property type="match status" value="1"/>
</dbReference>
<dbReference type="PROSITE" id="PS51405">
    <property type="entry name" value="HEME_HALOPEROXIDASE"/>
    <property type="match status" value="1"/>
</dbReference>
<dbReference type="PANTHER" id="PTHR43433:SF5">
    <property type="entry name" value="AB HYDROLASE-1 DOMAIN-CONTAINING PROTEIN"/>
    <property type="match status" value="1"/>
</dbReference>
<dbReference type="GO" id="GO:0016787">
    <property type="term" value="F:hydrolase activity"/>
    <property type="evidence" value="ECO:0007669"/>
    <property type="project" value="UniProtKB-KW"/>
</dbReference>
<dbReference type="AlphaFoldDB" id="A0A5M3YNV0"/>
<dbReference type="InterPro" id="IPR000028">
    <property type="entry name" value="Chloroperoxidase"/>
</dbReference>
<dbReference type="Proteomes" id="UP000452235">
    <property type="component" value="Unassembled WGS sequence"/>
</dbReference>
<dbReference type="InterPro" id="IPR000073">
    <property type="entry name" value="AB_hydrolase_1"/>
</dbReference>
<keyword evidence="2" id="KW-1185">Reference proteome</keyword>
<dbReference type="EMBL" id="BLJY01000004">
    <property type="protein sequence ID" value="GFF15182.1"/>
    <property type="molecule type" value="Genomic_DNA"/>
</dbReference>
<dbReference type="Gene3D" id="1.10.489.10">
    <property type="entry name" value="Chloroperoxidase-like"/>
    <property type="match status" value="1"/>
</dbReference>